<sequence>MTIYFGFHDAKGEFLSWGECSAEQLEAQVSAEGLRRYASDQPFSAATHYMDELTLAPRPEIEPPATLAVAADGVDEAICFAPTGSLVVIDGQEFGVIDDDAFAFTSEEPGAYAIELRPPFPWRPLAFEVVAS</sequence>
<organism evidence="1 2">
    <name type="scientific">Chenggangzhangella methanolivorans</name>
    <dbReference type="NCBI Taxonomy" id="1437009"/>
    <lineage>
        <taxon>Bacteria</taxon>
        <taxon>Pseudomonadati</taxon>
        <taxon>Pseudomonadota</taxon>
        <taxon>Alphaproteobacteria</taxon>
        <taxon>Hyphomicrobiales</taxon>
        <taxon>Methylopilaceae</taxon>
        <taxon>Chenggangzhangella</taxon>
    </lineage>
</organism>
<dbReference type="KEGG" id="cmet:K6K41_23065"/>
<keyword evidence="2" id="KW-1185">Reference proteome</keyword>
<gene>
    <name evidence="1" type="ORF">K6K41_23065</name>
</gene>
<dbReference type="Proteomes" id="UP000825701">
    <property type="component" value="Chromosome"/>
</dbReference>
<reference evidence="1" key="1">
    <citation type="submission" date="2021-08" db="EMBL/GenBank/DDBJ databases">
        <authorList>
            <person name="Zhang H."/>
            <person name="Xu M."/>
            <person name="Yu Z."/>
            <person name="Yang L."/>
            <person name="Cai Y."/>
        </authorList>
    </citation>
    <scope>NUCLEOTIDE SEQUENCE</scope>
    <source>
        <strain evidence="1">CHL1</strain>
    </source>
</reference>
<protein>
    <submittedName>
        <fullName evidence="1">Uncharacterized protein</fullName>
    </submittedName>
</protein>
<proteinExistence type="predicted"/>
<dbReference type="AlphaFoldDB" id="A0A9E6RE77"/>
<dbReference type="RefSeq" id="WP_261402639.1">
    <property type="nucleotide sequence ID" value="NZ_CP081869.1"/>
</dbReference>
<dbReference type="EMBL" id="CP081869">
    <property type="protein sequence ID" value="QZN99555.1"/>
    <property type="molecule type" value="Genomic_DNA"/>
</dbReference>
<name>A0A9E6RE77_9HYPH</name>
<evidence type="ECO:0000313" key="1">
    <source>
        <dbReference type="EMBL" id="QZN99555.1"/>
    </source>
</evidence>
<accession>A0A9E6RE77</accession>
<evidence type="ECO:0000313" key="2">
    <source>
        <dbReference type="Proteomes" id="UP000825701"/>
    </source>
</evidence>